<protein>
    <recommendedName>
        <fullName evidence="8">HYR domain-containing protein</fullName>
    </recommendedName>
</protein>
<name>A0A8T4KS13_9ARCH</name>
<dbReference type="Gene3D" id="3.30.1920.20">
    <property type="match status" value="3"/>
</dbReference>
<accession>A0A8T4KS13</accession>
<evidence type="ECO:0000313" key="6">
    <source>
        <dbReference type="EMBL" id="MBS3057131.1"/>
    </source>
</evidence>
<dbReference type="Gene3D" id="2.60.40.10">
    <property type="entry name" value="Immunoglobulins"/>
    <property type="match status" value="4"/>
</dbReference>
<evidence type="ECO:0000256" key="3">
    <source>
        <dbReference type="ARBA" id="ARBA00022729"/>
    </source>
</evidence>
<feature type="region of interest" description="Disordered" evidence="5">
    <location>
        <begin position="1598"/>
        <end position="1643"/>
    </location>
</feature>
<dbReference type="Pfam" id="PF18884">
    <property type="entry name" value="TSP3_bac"/>
    <property type="match status" value="4"/>
</dbReference>
<evidence type="ECO:0000256" key="2">
    <source>
        <dbReference type="ARBA" id="ARBA00022525"/>
    </source>
</evidence>
<dbReference type="InterPro" id="IPR059100">
    <property type="entry name" value="TSP3_bac"/>
</dbReference>
<evidence type="ECO:0000256" key="4">
    <source>
        <dbReference type="ARBA" id="ARBA00022837"/>
    </source>
</evidence>
<gene>
    <name evidence="6" type="ORF">J4415_00715</name>
</gene>
<keyword evidence="4" id="KW-0106">Calcium</keyword>
<dbReference type="InterPro" id="IPR053180">
    <property type="entry name" value="Ca-binding_acidic-repeat"/>
</dbReference>
<dbReference type="NCBIfam" id="NF047446">
    <property type="entry name" value="barrel_OmpL47"/>
    <property type="match status" value="3"/>
</dbReference>
<dbReference type="Proteomes" id="UP000677687">
    <property type="component" value="Unassembled WGS sequence"/>
</dbReference>
<dbReference type="InterPro" id="IPR058094">
    <property type="entry name" value="Ig-like_OmpL47-like"/>
</dbReference>
<organism evidence="6 7">
    <name type="scientific">Candidatus Iainarchaeum sp</name>
    <dbReference type="NCBI Taxonomy" id="3101447"/>
    <lineage>
        <taxon>Archaea</taxon>
        <taxon>Candidatus Iainarchaeota</taxon>
        <taxon>Candidatus Iainarchaeia</taxon>
        <taxon>Candidatus Iainarchaeales</taxon>
        <taxon>Candidatus Iainarchaeaceae</taxon>
        <taxon>Candidatus Iainarchaeum</taxon>
    </lineage>
</organism>
<evidence type="ECO:0000313" key="7">
    <source>
        <dbReference type="Proteomes" id="UP000677687"/>
    </source>
</evidence>
<keyword evidence="2" id="KW-0964">Secreted</keyword>
<reference evidence="6" key="1">
    <citation type="submission" date="2021-03" db="EMBL/GenBank/DDBJ databases">
        <authorList>
            <person name="Jaffe A."/>
        </authorList>
    </citation>
    <scope>NUCLEOTIDE SEQUENCE</scope>
    <source>
        <strain evidence="6">RIFCSPHIGHO2_01_FULL_AR10_44_11</strain>
    </source>
</reference>
<proteinExistence type="predicted"/>
<comment type="subcellular location">
    <subcellularLocation>
        <location evidence="1">Secreted</location>
    </subcellularLocation>
</comment>
<feature type="compositionally biased region" description="Basic and acidic residues" evidence="5">
    <location>
        <begin position="1611"/>
        <end position="1635"/>
    </location>
</feature>
<dbReference type="EMBL" id="JAGVWD010000008">
    <property type="protein sequence ID" value="MBS3057131.1"/>
    <property type="molecule type" value="Genomic_DNA"/>
</dbReference>
<dbReference type="PANTHER" id="PTHR37467:SF1">
    <property type="entry name" value="EXPORTED CALCIUM-BINDING GLYCOPROTEIN"/>
    <property type="match status" value="1"/>
</dbReference>
<keyword evidence="3" id="KW-0732">Signal</keyword>
<feature type="region of interest" description="Disordered" evidence="5">
    <location>
        <begin position="1161"/>
        <end position="1239"/>
    </location>
</feature>
<dbReference type="InterPro" id="IPR013783">
    <property type="entry name" value="Ig-like_fold"/>
</dbReference>
<comment type="caution">
    <text evidence="6">The sequence shown here is derived from an EMBL/GenBank/DDBJ whole genome shotgun (WGS) entry which is preliminary data.</text>
</comment>
<evidence type="ECO:0000256" key="5">
    <source>
        <dbReference type="SAM" id="MobiDB-lite"/>
    </source>
</evidence>
<evidence type="ECO:0008006" key="8">
    <source>
        <dbReference type="Google" id="ProtNLM"/>
    </source>
</evidence>
<evidence type="ECO:0000256" key="1">
    <source>
        <dbReference type="ARBA" id="ARBA00004613"/>
    </source>
</evidence>
<feature type="compositionally biased region" description="Polar residues" evidence="5">
    <location>
        <begin position="1212"/>
        <end position="1229"/>
    </location>
</feature>
<sequence>MKRRDEMNEKARVHLANALVLLVVVGLIFGALAARGGSGNDNGNAHDNMADAELIFTDEELTAKELKGQALTFIEPLLATAAGDDLSKLLEIKADISESLNAEYWLSDESVTNEEVFNSEKSAANNIRTLYNRESSSLDNDALLLAISRLIQADDGIAKLQIEQTENLLLQINDDATIAAISSYLNDARSSYEQAWHQIEQPHNYPNSIEHFKNSWSSSYNGMLKLDELTVPIVTIDSPPTNTYTNTASQTLAGTVWDVRLHTIPNVKVNVNDAAYEFSLDNGNYNGAIALSEGNNLITASATDAFNNAGGAGIEMVLDTISPEIIISGAEEGAFYNVDVAPTISIVDLHLAETNITLNGNSFASGSAISEEGEYSLTAHGKDLAGNESSKSISFVMDKTPPAVEITNPADNSYLRQSLQISGTAIDTYLDATSLEINGVVVSNTTSFDFDTTEYADGIYEIELSAKDKAGNEASRIISVTVDNTAPEIAISGVEEGAFYNYDVVPAVEITEANPDASAYALDNAPFELGSAILEEGMHEFSASATDKAGNNAGKSVKFGIDKTAPVTADNAQTGWVNSDTTVSLVAADVFSGVAHTYYKINKAGEWAEGTTILLSADGEYIISYYSTDVAGNAEVVKQTAEVQIDKTAPQIEIISPGQTDYSYTSSLNLSFSASDAHSGLKELSADIDGTAVNSGEDVNLYNYVLGKHILTINATDNVGNSASKTTEFNVIDDVAPESSAELSGTLGNNEWYASDIGITINAADAKSGVKKIQYSSDGTNYADYAAPLVISSEGATTVYYRAEDNSGNIEGTKSISFKLDKTGPITADNAPSGWHNQNVAINLTSSDGISGIAYTYYRINAGEWIEGTAIALSAEGSYTIDYYSVDNAGNAEDIKTAQNVVNIDKTSPVVSIESPADGSYIRQNIEINGSATDLHLDKLELFIDNSLVSDSASYAWNTPDYNDGLHEVVLRAYDLAGNAAEAKTSAIVDNTPPEINVTELNANPTLEDTNYSVIVELDADAELNMDFVQTSVDTSTGSTLGTAQFSEEISHDGYAALALSIIEGINEITFTATDKAGNSASKHLRRLVDKDKIPDNYETDALGTDSLLADTDKDGINDDIEDFDADGLTNLAEFLLGTDPFNPDTDADALTDFYEVIMSNTSPTNPDTRDAGIPDGQQDFDEDGLSNATEQQHGTHPFREDSDSDGISDGNEINQYGTDPLNPSTSGDGINDGEKIENGLNPLADYSTTQLTFEFADAESGTEVEIKATGKIIDANIRAEEKPYPLLQNLSGLSSNFIVISVDDNFDVGTIKVHYDPSKVSDPGKLRLFRFDPEQRIPIEAAVQGVDAANNIVWAQTNEFSLWFLADPSQWYANSEIEWNKPDVIFSSEEIMTVKARVRNNTAVPASNVGVDFYAGDPDSGGMLIGTDYVDVPGESYAFASAEWLPDKVSRIYVVIDSENLIPELNESDNKADKEFEEFIDSDGDGLADSEESNGMRLLFPYTPIYTDPFNPDTDNDGLTYAEEMGAPIDIGGSLYYNPVSLPDSNDSDNDNLDDFTESEGWYATIISELATLKEIMQKQENDEGYTDIMDSYQVTSDPMLYDTDNDNLSDEREMAFGSDPRNKDSDGDWIRDDKDDDPTTVETQAPKIEILGMTVTSLTLIGISAEVAYFADDDVKIQIVSLEKNDSTLTSHYSSGLYVDGYSLEGLELISSGLLGVHIKIHAKDIVGNEKIETILYNEGVLVSMYKFFEEKIEAAAAGTLGFGHGLVHGAAMEIGDTVEFVKNVVTEPLQTWEDAGKGIEALGQEGPGVILKAFGERMEPLRKEDNFYKSGTVEYDAFNAGWNTGFVTGYIATAVGEGILISKGAGAAASLAKSLAKTGQLANIASKIANAGKLVKTAGSVVMKNKLLTASLTIGTTYLLKEQFPNIDALDHLYYFELGIAPTFLTIGHGRNIRPSAVALSETEQTGLLQFAGTSMGRRYASVRVNFINKIDDITRKKFASLNQRFMNDILEATETHSLPNTRVTKLTNAAADLADVDGFSNTLRKARREISKVYETEGAIALKSEGKTIKAMAKNFDETVNGRRLIGEHDVLAEVDGKLVSYELKGWAWDELTIDFKANLGRQNNKLKLLKQAGNIEDYQFGFRVEPPIDIKTYLTSNNIPWRVV</sequence>
<dbReference type="PANTHER" id="PTHR37467">
    <property type="entry name" value="EXPORTED CALCIUM-BINDING GLYCOPROTEIN-RELATED"/>
    <property type="match status" value="1"/>
</dbReference>
<dbReference type="Pfam" id="PF17957">
    <property type="entry name" value="Big_7"/>
    <property type="match status" value="1"/>
</dbReference>
<dbReference type="Pfam" id="PF09136">
    <property type="entry name" value="Glucodextran_B"/>
    <property type="match status" value="1"/>
</dbReference>
<reference evidence="6" key="2">
    <citation type="submission" date="2021-05" db="EMBL/GenBank/DDBJ databases">
        <title>Protein family content uncovers lineage relationships and bacterial pathway maintenance mechanisms in DPANN archaea.</title>
        <authorList>
            <person name="Castelle C.J."/>
            <person name="Meheust R."/>
            <person name="Jaffe A.L."/>
            <person name="Seitz K."/>
            <person name="Gong X."/>
            <person name="Baker B.J."/>
            <person name="Banfield J.F."/>
        </authorList>
    </citation>
    <scope>NUCLEOTIDE SEQUENCE</scope>
    <source>
        <strain evidence="6">RIFCSPHIGHO2_01_FULL_AR10_44_11</strain>
    </source>
</reference>